<accession>A0ACB9K3I8</accession>
<reference evidence="2" key="1">
    <citation type="journal article" date="2022" name="Mol. Ecol. Resour.">
        <title>The genomes of chicory, endive, great burdock and yacon provide insights into Asteraceae palaeo-polyploidization history and plant inulin production.</title>
        <authorList>
            <person name="Fan W."/>
            <person name="Wang S."/>
            <person name="Wang H."/>
            <person name="Wang A."/>
            <person name="Jiang F."/>
            <person name="Liu H."/>
            <person name="Zhao H."/>
            <person name="Xu D."/>
            <person name="Zhang Y."/>
        </authorList>
    </citation>
    <scope>NUCLEOTIDE SEQUENCE [LARGE SCALE GENOMIC DNA]</scope>
    <source>
        <strain evidence="2">cv. Yunnan</strain>
    </source>
</reference>
<sequence>MWQCEVVSECGIIPHGIIGSFYLTRGVQKKPDNQGVKGASFEDQVESFLSKGKVSVECLESRFVSDWILVRDDGCSWS</sequence>
<evidence type="ECO:0000313" key="1">
    <source>
        <dbReference type="EMBL" id="KAI3826843.1"/>
    </source>
</evidence>
<comment type="caution">
    <text evidence="1">The sequence shown here is derived from an EMBL/GenBank/DDBJ whole genome shotgun (WGS) entry which is preliminary data.</text>
</comment>
<proteinExistence type="predicted"/>
<dbReference type="EMBL" id="CM042018">
    <property type="protein sequence ID" value="KAI3826843.1"/>
    <property type="molecule type" value="Genomic_DNA"/>
</dbReference>
<reference evidence="1 2" key="2">
    <citation type="journal article" date="2022" name="Mol. Ecol. Resour.">
        <title>The genomes of chicory, endive, great burdock and yacon provide insights into Asteraceae paleo-polyploidization history and plant inulin production.</title>
        <authorList>
            <person name="Fan W."/>
            <person name="Wang S."/>
            <person name="Wang H."/>
            <person name="Wang A."/>
            <person name="Jiang F."/>
            <person name="Liu H."/>
            <person name="Zhao H."/>
            <person name="Xu D."/>
            <person name="Zhang Y."/>
        </authorList>
    </citation>
    <scope>NUCLEOTIDE SEQUENCE [LARGE SCALE GENOMIC DNA]</scope>
    <source>
        <strain evidence="2">cv. Yunnan</strain>
        <tissue evidence="1">Leaves</tissue>
    </source>
</reference>
<keyword evidence="2" id="KW-1185">Reference proteome</keyword>
<gene>
    <name evidence="1" type="ORF">L1987_00901</name>
</gene>
<dbReference type="Proteomes" id="UP001056120">
    <property type="component" value="Linkage Group LG01"/>
</dbReference>
<name>A0ACB9K3I8_9ASTR</name>
<organism evidence="1 2">
    <name type="scientific">Smallanthus sonchifolius</name>
    <dbReference type="NCBI Taxonomy" id="185202"/>
    <lineage>
        <taxon>Eukaryota</taxon>
        <taxon>Viridiplantae</taxon>
        <taxon>Streptophyta</taxon>
        <taxon>Embryophyta</taxon>
        <taxon>Tracheophyta</taxon>
        <taxon>Spermatophyta</taxon>
        <taxon>Magnoliopsida</taxon>
        <taxon>eudicotyledons</taxon>
        <taxon>Gunneridae</taxon>
        <taxon>Pentapetalae</taxon>
        <taxon>asterids</taxon>
        <taxon>campanulids</taxon>
        <taxon>Asterales</taxon>
        <taxon>Asteraceae</taxon>
        <taxon>Asteroideae</taxon>
        <taxon>Heliantheae alliance</taxon>
        <taxon>Millerieae</taxon>
        <taxon>Smallanthus</taxon>
    </lineage>
</organism>
<evidence type="ECO:0000313" key="2">
    <source>
        <dbReference type="Proteomes" id="UP001056120"/>
    </source>
</evidence>
<protein>
    <submittedName>
        <fullName evidence="1">Uncharacterized protein</fullName>
    </submittedName>
</protein>